<gene>
    <name evidence="1" type="ORF">FOL47_003325</name>
</gene>
<reference evidence="1 2" key="1">
    <citation type="submission" date="2020-04" db="EMBL/GenBank/DDBJ databases">
        <title>Perkinsus chesapeaki whole genome sequence.</title>
        <authorList>
            <person name="Bogema D.R."/>
        </authorList>
    </citation>
    <scope>NUCLEOTIDE SEQUENCE [LARGE SCALE GENOMIC DNA]</scope>
    <source>
        <strain evidence="1">ATCC PRA-425</strain>
    </source>
</reference>
<keyword evidence="2" id="KW-1185">Reference proteome</keyword>
<accession>A0A7J6M8N5</accession>
<name>A0A7J6M8N5_PERCH</name>
<dbReference type="AlphaFoldDB" id="A0A7J6M8N5"/>
<proteinExistence type="predicted"/>
<organism evidence="1 2">
    <name type="scientific">Perkinsus chesapeaki</name>
    <name type="common">Clam parasite</name>
    <name type="synonym">Perkinsus andrewsi</name>
    <dbReference type="NCBI Taxonomy" id="330153"/>
    <lineage>
        <taxon>Eukaryota</taxon>
        <taxon>Sar</taxon>
        <taxon>Alveolata</taxon>
        <taxon>Perkinsozoa</taxon>
        <taxon>Perkinsea</taxon>
        <taxon>Perkinsida</taxon>
        <taxon>Perkinsidae</taxon>
        <taxon>Perkinsus</taxon>
    </lineage>
</organism>
<comment type="caution">
    <text evidence="1">The sequence shown here is derived from an EMBL/GenBank/DDBJ whole genome shotgun (WGS) entry which is preliminary data.</text>
</comment>
<evidence type="ECO:0000313" key="1">
    <source>
        <dbReference type="EMBL" id="KAF4667932.1"/>
    </source>
</evidence>
<protein>
    <submittedName>
        <fullName evidence="1">Uncharacterized protein</fullName>
    </submittedName>
</protein>
<dbReference type="EMBL" id="JAAPAO010000200">
    <property type="protein sequence ID" value="KAF4667932.1"/>
    <property type="molecule type" value="Genomic_DNA"/>
</dbReference>
<sequence length="136" mass="14978">MTGLKGCGDPKYSVDIGKYEGMREGVRYDAYVYGASSHTFSVALTFTTDAGPYTCRSDFHYDKFARAYTPDTDGCLDDLLAHIGLPYLLCIVEFTADDSSSSSVTLNLGRYKTKLSKIEDDETLKEVDHSISKTAV</sequence>
<dbReference type="Proteomes" id="UP000591131">
    <property type="component" value="Unassembled WGS sequence"/>
</dbReference>
<evidence type="ECO:0000313" key="2">
    <source>
        <dbReference type="Proteomes" id="UP000591131"/>
    </source>
</evidence>